<dbReference type="InterPro" id="IPR011990">
    <property type="entry name" value="TPR-like_helical_dom_sf"/>
</dbReference>
<keyword evidence="2" id="KW-1185">Reference proteome</keyword>
<proteinExistence type="predicted"/>
<dbReference type="SUPFAM" id="SSF48452">
    <property type="entry name" value="TPR-like"/>
    <property type="match status" value="1"/>
</dbReference>
<dbReference type="EMBL" id="QGKM01000069">
    <property type="protein sequence ID" value="PWQ93051.1"/>
    <property type="molecule type" value="Genomic_DNA"/>
</dbReference>
<dbReference type="Gene3D" id="1.25.40.10">
    <property type="entry name" value="Tetratricopeptide repeat domain"/>
    <property type="match status" value="1"/>
</dbReference>
<sequence>MTLSSYELTKEIDYLFASHFFCNKPQMRRLLSYLVRHCEDDSEVAFDQRAIAIECLGRSDDFDPAENPVVRIEIGRLRRILNRFYEEEVSRSIRISIPLGQYRPVIEEQFIDSDRGYLPELAANDAKPECLSLLVQFATQGEESAALYLLRHQMRIGLTIDIGKIHGVRLLVALPNEEGKVGDSIDFVMRVVVSATGNGFQVSSSILQGDAEQVLFEHSEALAVDYDHQVIGRLLHHWVSDYFDPQVGQLWSLWLELRRGSDSGENIPLHAMFQYHQFQAQANKQNFEKAMFTVADAVKRHPGDRLLGFALADLYYREMIHGFDVSQEPLRDGIRHVREALRFDPGNASLHTLLASMTFFSKEYDIARMELEAIKDCDDTGYSFSFQRAVLQCLMGEWQAGIKRIALIVDQFGRFPAIYPALEYIYVLLVNDQSAIDRCREKVRQHHCESVVHQCLHFMEFSRFKSDIAMVAVDKEAFSARVRQHLEQ</sequence>
<evidence type="ECO:0000313" key="2">
    <source>
        <dbReference type="Proteomes" id="UP000245539"/>
    </source>
</evidence>
<dbReference type="Proteomes" id="UP000245539">
    <property type="component" value="Unassembled WGS sequence"/>
</dbReference>
<reference evidence="1 2" key="1">
    <citation type="submission" date="2018-05" db="EMBL/GenBank/DDBJ databases">
        <title>Leucothrix arctica sp. nov., isolated from Arctic seawater.</title>
        <authorList>
            <person name="Choi A."/>
            <person name="Baek K."/>
        </authorList>
    </citation>
    <scope>NUCLEOTIDE SEQUENCE [LARGE SCALE GENOMIC DNA]</scope>
    <source>
        <strain evidence="1 2">JCM 18388</strain>
    </source>
</reference>
<name>A0A317C4D0_9GAMM</name>
<comment type="caution">
    <text evidence="1">The sequence shown here is derived from an EMBL/GenBank/DDBJ whole genome shotgun (WGS) entry which is preliminary data.</text>
</comment>
<dbReference type="AlphaFoldDB" id="A0A317C4D0"/>
<gene>
    <name evidence="1" type="ORF">DKW60_18365</name>
</gene>
<organism evidence="1 2">
    <name type="scientific">Leucothrix pacifica</name>
    <dbReference type="NCBI Taxonomy" id="1247513"/>
    <lineage>
        <taxon>Bacteria</taxon>
        <taxon>Pseudomonadati</taxon>
        <taxon>Pseudomonadota</taxon>
        <taxon>Gammaproteobacteria</taxon>
        <taxon>Thiotrichales</taxon>
        <taxon>Thiotrichaceae</taxon>
        <taxon>Leucothrix</taxon>
    </lineage>
</organism>
<evidence type="ECO:0000313" key="1">
    <source>
        <dbReference type="EMBL" id="PWQ93051.1"/>
    </source>
</evidence>
<protein>
    <submittedName>
        <fullName evidence="1">Uncharacterized protein</fullName>
    </submittedName>
</protein>
<accession>A0A317C4D0</accession>